<keyword evidence="7" id="KW-0482">Metalloprotease</keyword>
<dbReference type="InterPro" id="IPR011055">
    <property type="entry name" value="Dup_hybrid_motif"/>
</dbReference>
<evidence type="ECO:0000256" key="1">
    <source>
        <dbReference type="ARBA" id="ARBA00001947"/>
    </source>
</evidence>
<comment type="cofactor">
    <cofactor evidence="1">
        <name>Zn(2+)</name>
        <dbReference type="ChEBI" id="CHEBI:29105"/>
    </cofactor>
</comment>
<accession>A0A3D4V503</accession>
<dbReference type="Pfam" id="PF19425">
    <property type="entry name" value="Csd3_N2"/>
    <property type="match status" value="1"/>
</dbReference>
<keyword evidence="5" id="KW-0378">Hydrolase</keyword>
<gene>
    <name evidence="10" type="ORF">DGD08_03150</name>
</gene>
<evidence type="ECO:0000313" key="11">
    <source>
        <dbReference type="Proteomes" id="UP000264071"/>
    </source>
</evidence>
<dbReference type="Gene3D" id="2.70.70.10">
    <property type="entry name" value="Glucose Permease (Domain IIA)"/>
    <property type="match status" value="1"/>
</dbReference>
<dbReference type="CDD" id="cd12797">
    <property type="entry name" value="M23_peptidase"/>
    <property type="match status" value="1"/>
</dbReference>
<keyword evidence="6" id="KW-0862">Zinc</keyword>
<name>A0A3D4V503_9BACT</name>
<comment type="subcellular location">
    <subcellularLocation>
        <location evidence="2">Cell envelope</location>
    </subcellularLocation>
</comment>
<dbReference type="GO" id="GO:0004222">
    <property type="term" value="F:metalloendopeptidase activity"/>
    <property type="evidence" value="ECO:0007669"/>
    <property type="project" value="TreeGrafter"/>
</dbReference>
<keyword evidence="3" id="KW-0645">Protease</keyword>
<feature type="domain" description="Csd3-like second N-terminal" evidence="9">
    <location>
        <begin position="169"/>
        <end position="266"/>
    </location>
</feature>
<dbReference type="GO" id="GO:0006508">
    <property type="term" value="P:proteolysis"/>
    <property type="evidence" value="ECO:0007669"/>
    <property type="project" value="UniProtKB-KW"/>
</dbReference>
<evidence type="ECO:0000256" key="4">
    <source>
        <dbReference type="ARBA" id="ARBA00022723"/>
    </source>
</evidence>
<dbReference type="SUPFAM" id="SSF51261">
    <property type="entry name" value="Duplicated hybrid motif"/>
    <property type="match status" value="1"/>
</dbReference>
<reference evidence="10 11" key="1">
    <citation type="journal article" date="2018" name="Nat. Biotechnol.">
        <title>A standardized bacterial taxonomy based on genome phylogeny substantially revises the tree of life.</title>
        <authorList>
            <person name="Parks D.H."/>
            <person name="Chuvochina M."/>
            <person name="Waite D.W."/>
            <person name="Rinke C."/>
            <person name="Skarshewski A."/>
            <person name="Chaumeil P.A."/>
            <person name="Hugenholtz P."/>
        </authorList>
    </citation>
    <scope>NUCLEOTIDE SEQUENCE [LARGE SCALE GENOMIC DNA]</scope>
    <source>
        <strain evidence="10">UBA8844</strain>
    </source>
</reference>
<dbReference type="Pfam" id="PF01551">
    <property type="entry name" value="Peptidase_M23"/>
    <property type="match status" value="1"/>
</dbReference>
<feature type="domain" description="M23ase beta-sheet core" evidence="8">
    <location>
        <begin position="279"/>
        <end position="375"/>
    </location>
</feature>
<dbReference type="GO" id="GO:0046872">
    <property type="term" value="F:metal ion binding"/>
    <property type="evidence" value="ECO:0007669"/>
    <property type="project" value="UniProtKB-KW"/>
</dbReference>
<evidence type="ECO:0000256" key="7">
    <source>
        <dbReference type="ARBA" id="ARBA00023049"/>
    </source>
</evidence>
<dbReference type="GO" id="GO:0030313">
    <property type="term" value="C:cell envelope"/>
    <property type="evidence" value="ECO:0007669"/>
    <property type="project" value="UniProtKB-SubCell"/>
</dbReference>
<dbReference type="AlphaFoldDB" id="A0A3D4V503"/>
<dbReference type="EMBL" id="DPIY01000004">
    <property type="protein sequence ID" value="HCT56191.1"/>
    <property type="molecule type" value="Genomic_DNA"/>
</dbReference>
<dbReference type="Proteomes" id="UP000264071">
    <property type="component" value="Unassembled WGS sequence"/>
</dbReference>
<evidence type="ECO:0000256" key="6">
    <source>
        <dbReference type="ARBA" id="ARBA00022833"/>
    </source>
</evidence>
<evidence type="ECO:0000256" key="5">
    <source>
        <dbReference type="ARBA" id="ARBA00022801"/>
    </source>
</evidence>
<proteinExistence type="predicted"/>
<sequence length="425" mass="45180">MTVTRTLLVAAGCLGIGAAVIALGRPVEERPAAEVLTAGPRVSSRWRTTVDTLRKGEALSVALQRAGVSPLEAADALRAASAIDSRRIRAGTQITARVEPDSGTSEIIFQLAIDRIVRLTRSNVGTSDWTEKEELLPWSTDTVVVGGVVTSTLTGAIAAGADAFPERVRTELAYALADILEYRVDLSRDLQKGDSVRVLVERQVAPNGMVRPGNIIAARLTVDGRSVETMRFAQGTRASYYDGEGKSMRAAFLRAPLAFRRISSVFGLRRHPILGVTRAHQGTDYAAAAGTPVRALGDGRVIFAGWKGGYGRVIEIRHTNGYVTRYGHLKGFASGIKAGTSVAISRTIGFVGATGLATAPHLHFEVLVGGKHRDPRVALRNVTGEPLAAAQRAEFVALKARLFAQLDAGQPTLAMRGEGVRGTGD</sequence>
<protein>
    <submittedName>
        <fullName evidence="10">M23 family peptidase</fullName>
    </submittedName>
</protein>
<dbReference type="PANTHER" id="PTHR21666">
    <property type="entry name" value="PEPTIDASE-RELATED"/>
    <property type="match status" value="1"/>
</dbReference>
<dbReference type="InterPro" id="IPR050570">
    <property type="entry name" value="Cell_wall_metabolism_enzyme"/>
</dbReference>
<dbReference type="OMA" id="AMKVPLP"/>
<organism evidence="10 11">
    <name type="scientific">Gemmatimonas aurantiaca</name>
    <dbReference type="NCBI Taxonomy" id="173480"/>
    <lineage>
        <taxon>Bacteria</taxon>
        <taxon>Pseudomonadati</taxon>
        <taxon>Gemmatimonadota</taxon>
        <taxon>Gemmatimonadia</taxon>
        <taxon>Gemmatimonadales</taxon>
        <taxon>Gemmatimonadaceae</taxon>
        <taxon>Gemmatimonas</taxon>
    </lineage>
</organism>
<evidence type="ECO:0000256" key="3">
    <source>
        <dbReference type="ARBA" id="ARBA00022670"/>
    </source>
</evidence>
<evidence type="ECO:0000259" key="9">
    <source>
        <dbReference type="Pfam" id="PF19425"/>
    </source>
</evidence>
<dbReference type="PANTHER" id="PTHR21666:SF288">
    <property type="entry name" value="CELL DIVISION PROTEIN YTFB"/>
    <property type="match status" value="1"/>
</dbReference>
<dbReference type="InterPro" id="IPR045834">
    <property type="entry name" value="Csd3_N2"/>
</dbReference>
<comment type="caution">
    <text evidence="10">The sequence shown here is derived from an EMBL/GenBank/DDBJ whole genome shotgun (WGS) entry which is preliminary data.</text>
</comment>
<evidence type="ECO:0000259" key="8">
    <source>
        <dbReference type="Pfam" id="PF01551"/>
    </source>
</evidence>
<evidence type="ECO:0000256" key="2">
    <source>
        <dbReference type="ARBA" id="ARBA00004196"/>
    </source>
</evidence>
<dbReference type="InterPro" id="IPR016047">
    <property type="entry name" value="M23ase_b-sheet_dom"/>
</dbReference>
<keyword evidence="4" id="KW-0479">Metal-binding</keyword>
<dbReference type="Gene3D" id="3.10.450.350">
    <property type="match status" value="2"/>
</dbReference>
<evidence type="ECO:0000313" key="10">
    <source>
        <dbReference type="EMBL" id="HCT56191.1"/>
    </source>
</evidence>